<dbReference type="GO" id="GO:0005677">
    <property type="term" value="C:chromatin silencing complex"/>
    <property type="evidence" value="ECO:0007669"/>
    <property type="project" value="TreeGrafter"/>
</dbReference>
<evidence type="ECO:0000313" key="2">
    <source>
        <dbReference type="EMBL" id="GFX98992.1"/>
    </source>
</evidence>
<dbReference type="GO" id="GO:0000976">
    <property type="term" value="F:transcription cis-regulatory region binding"/>
    <property type="evidence" value="ECO:0007669"/>
    <property type="project" value="TreeGrafter"/>
</dbReference>
<organism evidence="2 3">
    <name type="scientific">Trichonephila clavipes</name>
    <name type="common">Golden silk orbweaver</name>
    <name type="synonym">Nephila clavipes</name>
    <dbReference type="NCBI Taxonomy" id="2585209"/>
    <lineage>
        <taxon>Eukaryota</taxon>
        <taxon>Metazoa</taxon>
        <taxon>Ecdysozoa</taxon>
        <taxon>Arthropoda</taxon>
        <taxon>Chelicerata</taxon>
        <taxon>Arachnida</taxon>
        <taxon>Araneae</taxon>
        <taxon>Araneomorphae</taxon>
        <taxon>Entelegynae</taxon>
        <taxon>Araneoidea</taxon>
        <taxon>Nephilidae</taxon>
        <taxon>Trichonephila</taxon>
    </lineage>
</organism>
<dbReference type="AlphaFoldDB" id="A0A8X6RTW8"/>
<reference evidence="2" key="1">
    <citation type="submission" date="2020-08" db="EMBL/GenBank/DDBJ databases">
        <title>Multicomponent nature underlies the extraordinary mechanical properties of spider dragline silk.</title>
        <authorList>
            <person name="Kono N."/>
            <person name="Nakamura H."/>
            <person name="Mori M."/>
            <person name="Yoshida Y."/>
            <person name="Ohtoshi R."/>
            <person name="Malay A.D."/>
            <person name="Moran D.A.P."/>
            <person name="Tomita M."/>
            <person name="Numata K."/>
            <person name="Arakawa K."/>
        </authorList>
    </citation>
    <scope>NUCLEOTIDE SEQUENCE</scope>
</reference>
<dbReference type="PANTHER" id="PTHR46576:SF1">
    <property type="entry name" value="BROMO ADJACENT HOMOLOGY DOMAIN-CONTAINING 1 PROTEIN"/>
    <property type="match status" value="1"/>
</dbReference>
<protein>
    <submittedName>
        <fullName evidence="2">Bromo adjacent homology domain-containing 1 protein</fullName>
    </submittedName>
</protein>
<evidence type="ECO:0000259" key="1">
    <source>
        <dbReference type="PROSITE" id="PS51038"/>
    </source>
</evidence>
<sequence length="187" mass="22462">MEKTYYFVWIDRNSIKNDNPPCVRRCYPSMKHVQGDVICERDCVYLRSSIKRTNMPFVAKVTALWENPANGEMTMSLLWYYRPEQTQMNRRIHCQPNEIFASKHRDVNSVACIEDKCYVLTYSEFCRFKKQRLMSTHDMKSAFSLVPRGWNYSRKNQLPPPHIASELVMFCHRVYDYRRKRMLKNPL</sequence>
<accession>A0A8X6RTW8</accession>
<dbReference type="PANTHER" id="PTHR46576">
    <property type="entry name" value="BROMO ADJACENT HOMOLOGY DOMAIN-CONTAINING 1 PROTEIN"/>
    <property type="match status" value="1"/>
</dbReference>
<dbReference type="Proteomes" id="UP000887159">
    <property type="component" value="Unassembled WGS sequence"/>
</dbReference>
<gene>
    <name evidence="2" type="primary">BAHD1</name>
    <name evidence="2" type="ORF">TNCV_4301671</name>
</gene>
<feature type="domain" description="BAH" evidence="1">
    <location>
        <begin position="36"/>
        <end position="186"/>
    </location>
</feature>
<dbReference type="GO" id="GO:0031507">
    <property type="term" value="P:heterochromatin formation"/>
    <property type="evidence" value="ECO:0007669"/>
    <property type="project" value="TreeGrafter"/>
</dbReference>
<dbReference type="Gene3D" id="2.30.30.490">
    <property type="match status" value="1"/>
</dbReference>
<dbReference type="PROSITE" id="PS51038">
    <property type="entry name" value="BAH"/>
    <property type="match status" value="1"/>
</dbReference>
<dbReference type="EMBL" id="BMAU01021204">
    <property type="protein sequence ID" value="GFX98992.1"/>
    <property type="molecule type" value="Genomic_DNA"/>
</dbReference>
<evidence type="ECO:0000313" key="3">
    <source>
        <dbReference type="Proteomes" id="UP000887159"/>
    </source>
</evidence>
<dbReference type="InterPro" id="IPR043151">
    <property type="entry name" value="BAH_sf"/>
</dbReference>
<dbReference type="Pfam" id="PF01426">
    <property type="entry name" value="BAH"/>
    <property type="match status" value="1"/>
</dbReference>
<dbReference type="GO" id="GO:0045892">
    <property type="term" value="P:negative regulation of DNA-templated transcription"/>
    <property type="evidence" value="ECO:0007669"/>
    <property type="project" value="TreeGrafter"/>
</dbReference>
<comment type="caution">
    <text evidence="2">The sequence shown here is derived from an EMBL/GenBank/DDBJ whole genome shotgun (WGS) entry which is preliminary data.</text>
</comment>
<keyword evidence="3" id="KW-1185">Reference proteome</keyword>
<dbReference type="GO" id="GO:0003682">
    <property type="term" value="F:chromatin binding"/>
    <property type="evidence" value="ECO:0007669"/>
    <property type="project" value="InterPro"/>
</dbReference>
<dbReference type="SMART" id="SM00439">
    <property type="entry name" value="BAH"/>
    <property type="match status" value="1"/>
</dbReference>
<dbReference type="InterPro" id="IPR001025">
    <property type="entry name" value="BAH_dom"/>
</dbReference>
<name>A0A8X6RTW8_TRICX</name>
<proteinExistence type="predicted"/>
<dbReference type="InterPro" id="IPR053032">
    <property type="entry name" value="BAH_domain-containing"/>
</dbReference>